<evidence type="ECO:0000256" key="2">
    <source>
        <dbReference type="ARBA" id="ARBA00010371"/>
    </source>
</evidence>
<dbReference type="GO" id="GO:0006633">
    <property type="term" value="P:fatty acid biosynthetic process"/>
    <property type="evidence" value="ECO:0007669"/>
    <property type="project" value="UniProtKB-KW"/>
</dbReference>
<evidence type="ECO:0000256" key="1">
    <source>
        <dbReference type="ARBA" id="ARBA00004173"/>
    </source>
</evidence>
<proteinExistence type="inferred from homology"/>
<dbReference type="PANTHER" id="PTHR43981">
    <property type="entry name" value="ENOYL-[ACYL-CARRIER-PROTEIN] REDUCTASE, MITOCHONDRIAL"/>
    <property type="match status" value="1"/>
</dbReference>
<dbReference type="InterPro" id="IPR013154">
    <property type="entry name" value="ADH-like_N"/>
</dbReference>
<name>A0A1Y2G4H0_9BASI</name>
<gene>
    <name evidence="14" type="ORF">BCR35DRAFT_349149</name>
</gene>
<evidence type="ECO:0000259" key="13">
    <source>
        <dbReference type="SMART" id="SM00829"/>
    </source>
</evidence>
<dbReference type="EC" id="1.3.1.104" evidence="11"/>
<dbReference type="Proteomes" id="UP000193467">
    <property type="component" value="Unassembled WGS sequence"/>
</dbReference>
<dbReference type="CDD" id="cd08290">
    <property type="entry name" value="ETR"/>
    <property type="match status" value="1"/>
</dbReference>
<dbReference type="InterPro" id="IPR013149">
    <property type="entry name" value="ADH-like_C"/>
</dbReference>
<evidence type="ECO:0000256" key="11">
    <source>
        <dbReference type="ARBA" id="ARBA00038963"/>
    </source>
</evidence>
<reference evidence="14 15" key="1">
    <citation type="submission" date="2016-07" db="EMBL/GenBank/DDBJ databases">
        <title>Pervasive Adenine N6-methylation of Active Genes in Fungi.</title>
        <authorList>
            <consortium name="DOE Joint Genome Institute"/>
            <person name="Mondo S.J."/>
            <person name="Dannebaum R.O."/>
            <person name="Kuo R.C."/>
            <person name="Labutti K."/>
            <person name="Haridas S."/>
            <person name="Kuo A."/>
            <person name="Salamov A."/>
            <person name="Ahrendt S.R."/>
            <person name="Lipzen A."/>
            <person name="Sullivan W."/>
            <person name="Andreopoulos W.B."/>
            <person name="Clum A."/>
            <person name="Lindquist E."/>
            <person name="Daum C."/>
            <person name="Ramamoorthy G.K."/>
            <person name="Gryganskyi A."/>
            <person name="Culley D."/>
            <person name="Magnuson J.K."/>
            <person name="James T.Y."/>
            <person name="O'Malley M.A."/>
            <person name="Stajich J.E."/>
            <person name="Spatafora J.W."/>
            <person name="Visel A."/>
            <person name="Grigoriev I.V."/>
        </authorList>
    </citation>
    <scope>NUCLEOTIDE SEQUENCE [LARGE SCALE GENOMIC DNA]</scope>
    <source>
        <strain evidence="14 15">62-1032</strain>
    </source>
</reference>
<comment type="subcellular location">
    <subcellularLocation>
        <location evidence="1">Mitochondrion</location>
    </subcellularLocation>
</comment>
<protein>
    <recommendedName>
        <fullName evidence="11">enoyl-[acyl-carrier-protein] reductase</fullName>
        <ecNumber evidence="11">1.3.1.104</ecNumber>
    </recommendedName>
</protein>
<keyword evidence="3" id="KW-0444">Lipid biosynthesis</keyword>
<evidence type="ECO:0000256" key="7">
    <source>
        <dbReference type="ARBA" id="ARBA00023002"/>
    </source>
</evidence>
<dbReference type="Pfam" id="PF08240">
    <property type="entry name" value="ADH_N"/>
    <property type="match status" value="1"/>
</dbReference>
<evidence type="ECO:0000256" key="8">
    <source>
        <dbReference type="ARBA" id="ARBA00023098"/>
    </source>
</evidence>
<dbReference type="FunFam" id="3.40.50.720:FF:000112">
    <property type="entry name" value="Enoyl-[acyl-carrier-protein] reductase 1, mitochondrial"/>
    <property type="match status" value="1"/>
</dbReference>
<dbReference type="PANTHER" id="PTHR43981:SF2">
    <property type="entry name" value="ENOYL-[ACYL-CARRIER-PROTEIN] REDUCTASE, MITOCHONDRIAL"/>
    <property type="match status" value="1"/>
</dbReference>
<keyword evidence="4" id="KW-0276">Fatty acid metabolism</keyword>
<dbReference type="SUPFAM" id="SSF50129">
    <property type="entry name" value="GroES-like"/>
    <property type="match status" value="1"/>
</dbReference>
<dbReference type="SMART" id="SM00829">
    <property type="entry name" value="PKS_ER"/>
    <property type="match status" value="1"/>
</dbReference>
<dbReference type="FunCoup" id="A0A1Y2G4H0">
    <property type="interactions" value="284"/>
</dbReference>
<keyword evidence="9" id="KW-0496">Mitochondrion</keyword>
<evidence type="ECO:0000256" key="10">
    <source>
        <dbReference type="ARBA" id="ARBA00023160"/>
    </source>
</evidence>
<sequence>MLLPRPSTLQRTTRLFTTTSRSAAGRTSPTESRAIVYAEHGNPAEVLKGHKYQLPALEKGQVRLRFELAAVNPADINVIQGVYPSKPAVREDIGELPLSIMGNEGVAVVEGFEEDGTVEKHLKVGDRVVMGKAQLGTWQSRTNLPFTSLVPLPSSYPISPSQAATLSINPPTALRMLSDFVPLNPATGVTHKKKQWVIQNGANSAVGTAAIQLAKAWGVGTINLVRDREGIDKLKEDLKALGADHVLTYGEFLDRETRSKIKEWTKDGELRLALNCVGGKETSEMVKLLGLEGFLVTYGGMAKTSLSIPPSLFIFKKLTATGFWLSNWVQTHPTERLTMMNELASLVSTGKLQEPATEITTLGGTESEMSSVIREVMRKNEGGKGRKVLLRFED</sequence>
<dbReference type="GO" id="GO:0141148">
    <property type="term" value="F:enoyl-[acyl-carrier-protein] reductase (NADPH) activity"/>
    <property type="evidence" value="ECO:0007669"/>
    <property type="project" value="UniProtKB-EC"/>
</dbReference>
<evidence type="ECO:0000313" key="15">
    <source>
        <dbReference type="Proteomes" id="UP000193467"/>
    </source>
</evidence>
<dbReference type="InterPro" id="IPR051034">
    <property type="entry name" value="Mito_Enoyl-ACP_Reductase"/>
</dbReference>
<organism evidence="14 15">
    <name type="scientific">Leucosporidium creatinivorum</name>
    <dbReference type="NCBI Taxonomy" id="106004"/>
    <lineage>
        <taxon>Eukaryota</taxon>
        <taxon>Fungi</taxon>
        <taxon>Dikarya</taxon>
        <taxon>Basidiomycota</taxon>
        <taxon>Pucciniomycotina</taxon>
        <taxon>Microbotryomycetes</taxon>
        <taxon>Leucosporidiales</taxon>
        <taxon>Leucosporidium</taxon>
    </lineage>
</organism>
<dbReference type="Pfam" id="PF00107">
    <property type="entry name" value="ADH_zinc_N"/>
    <property type="match status" value="1"/>
</dbReference>
<keyword evidence="10" id="KW-0275">Fatty acid biosynthesis</keyword>
<dbReference type="InterPro" id="IPR036291">
    <property type="entry name" value="NAD(P)-bd_dom_sf"/>
</dbReference>
<dbReference type="Gene3D" id="3.40.50.720">
    <property type="entry name" value="NAD(P)-binding Rossmann-like Domain"/>
    <property type="match status" value="1"/>
</dbReference>
<dbReference type="InterPro" id="IPR020843">
    <property type="entry name" value="ER"/>
</dbReference>
<evidence type="ECO:0000313" key="14">
    <source>
        <dbReference type="EMBL" id="ORY92834.1"/>
    </source>
</evidence>
<dbReference type="OrthoDB" id="7482721at2759"/>
<dbReference type="SUPFAM" id="SSF51735">
    <property type="entry name" value="NAD(P)-binding Rossmann-fold domains"/>
    <property type="match status" value="1"/>
</dbReference>
<comment type="caution">
    <text evidence="14">The sequence shown here is derived from an EMBL/GenBank/DDBJ whole genome shotgun (WGS) entry which is preliminary data.</text>
</comment>
<keyword evidence="8" id="KW-0443">Lipid metabolism</keyword>
<dbReference type="AlphaFoldDB" id="A0A1Y2G4H0"/>
<comment type="catalytic activity">
    <reaction evidence="12">
        <text>a 2,3-saturated acyl-[ACP] + NADP(+) = a (2E)-enoyl-[ACP] + NADPH + H(+)</text>
        <dbReference type="Rhea" id="RHEA:22564"/>
        <dbReference type="Rhea" id="RHEA-COMP:9925"/>
        <dbReference type="Rhea" id="RHEA-COMP:9926"/>
        <dbReference type="ChEBI" id="CHEBI:15378"/>
        <dbReference type="ChEBI" id="CHEBI:57783"/>
        <dbReference type="ChEBI" id="CHEBI:58349"/>
        <dbReference type="ChEBI" id="CHEBI:78784"/>
        <dbReference type="ChEBI" id="CHEBI:78785"/>
        <dbReference type="EC" id="1.3.1.104"/>
    </reaction>
</comment>
<dbReference type="GO" id="GO:0005739">
    <property type="term" value="C:mitochondrion"/>
    <property type="evidence" value="ECO:0007669"/>
    <property type="project" value="UniProtKB-SubCell"/>
</dbReference>
<evidence type="ECO:0000256" key="4">
    <source>
        <dbReference type="ARBA" id="ARBA00022832"/>
    </source>
</evidence>
<keyword evidence="7" id="KW-0560">Oxidoreductase</keyword>
<dbReference type="InterPro" id="IPR011032">
    <property type="entry name" value="GroES-like_sf"/>
</dbReference>
<keyword evidence="15" id="KW-1185">Reference proteome</keyword>
<feature type="domain" description="Enoyl reductase (ER)" evidence="13">
    <location>
        <begin position="41"/>
        <end position="390"/>
    </location>
</feature>
<evidence type="ECO:0000256" key="5">
    <source>
        <dbReference type="ARBA" id="ARBA00022857"/>
    </source>
</evidence>
<keyword evidence="5" id="KW-0521">NADP</keyword>
<dbReference type="EMBL" id="MCGR01000001">
    <property type="protein sequence ID" value="ORY92834.1"/>
    <property type="molecule type" value="Genomic_DNA"/>
</dbReference>
<dbReference type="STRING" id="106004.A0A1Y2G4H0"/>
<evidence type="ECO:0000256" key="12">
    <source>
        <dbReference type="ARBA" id="ARBA00048843"/>
    </source>
</evidence>
<accession>A0A1Y2G4H0</accession>
<evidence type="ECO:0000256" key="3">
    <source>
        <dbReference type="ARBA" id="ARBA00022516"/>
    </source>
</evidence>
<keyword evidence="6" id="KW-0809">Transit peptide</keyword>
<evidence type="ECO:0000256" key="6">
    <source>
        <dbReference type="ARBA" id="ARBA00022946"/>
    </source>
</evidence>
<comment type="similarity">
    <text evidence="2">Belongs to the zinc-containing alcohol dehydrogenase family. Quinone oxidoreductase subfamily.</text>
</comment>
<evidence type="ECO:0000256" key="9">
    <source>
        <dbReference type="ARBA" id="ARBA00023128"/>
    </source>
</evidence>
<dbReference type="Gene3D" id="3.90.180.10">
    <property type="entry name" value="Medium-chain alcohol dehydrogenases, catalytic domain"/>
    <property type="match status" value="1"/>
</dbReference>
<dbReference type="InParanoid" id="A0A1Y2G4H0"/>